<sequence>MVGSWHHVALAVDRQPPWQSQCLQQLALASNMSKRMVAPFDPSTVCALIACALCTVAIKLLDVRSGFVKSWFPPAPRGYHTAPCPDYLCDIRIAHTRPYVLSHMLTVLASTGCPSNSTAQWFVISTLLSLLPSNGSPWISRNLQDNIRDPLPVPLLPYATPLLRLP</sequence>
<keyword evidence="2" id="KW-1185">Reference proteome</keyword>
<dbReference type="EMBL" id="KL197715">
    <property type="protein sequence ID" value="KDQ59604.1"/>
    <property type="molecule type" value="Genomic_DNA"/>
</dbReference>
<evidence type="ECO:0000313" key="2">
    <source>
        <dbReference type="Proteomes" id="UP000027265"/>
    </source>
</evidence>
<organism evidence="1 2">
    <name type="scientific">Jaapia argillacea MUCL 33604</name>
    <dbReference type="NCBI Taxonomy" id="933084"/>
    <lineage>
        <taxon>Eukaryota</taxon>
        <taxon>Fungi</taxon>
        <taxon>Dikarya</taxon>
        <taxon>Basidiomycota</taxon>
        <taxon>Agaricomycotina</taxon>
        <taxon>Agaricomycetes</taxon>
        <taxon>Agaricomycetidae</taxon>
        <taxon>Jaapiales</taxon>
        <taxon>Jaapiaceae</taxon>
        <taxon>Jaapia</taxon>
    </lineage>
</organism>
<dbReference type="HOGENOM" id="CLU_1602986_0_0_1"/>
<evidence type="ECO:0000313" key="1">
    <source>
        <dbReference type="EMBL" id="KDQ59604.1"/>
    </source>
</evidence>
<protein>
    <submittedName>
        <fullName evidence="1">Uncharacterized protein</fullName>
    </submittedName>
</protein>
<reference evidence="2" key="1">
    <citation type="journal article" date="2014" name="Proc. Natl. Acad. Sci. U.S.A.">
        <title>Extensive sampling of basidiomycete genomes demonstrates inadequacy of the white-rot/brown-rot paradigm for wood decay fungi.</title>
        <authorList>
            <person name="Riley R."/>
            <person name="Salamov A.A."/>
            <person name="Brown D.W."/>
            <person name="Nagy L.G."/>
            <person name="Floudas D."/>
            <person name="Held B.W."/>
            <person name="Levasseur A."/>
            <person name="Lombard V."/>
            <person name="Morin E."/>
            <person name="Otillar R."/>
            <person name="Lindquist E.A."/>
            <person name="Sun H."/>
            <person name="LaButti K.M."/>
            <person name="Schmutz J."/>
            <person name="Jabbour D."/>
            <person name="Luo H."/>
            <person name="Baker S.E."/>
            <person name="Pisabarro A.G."/>
            <person name="Walton J.D."/>
            <person name="Blanchette R.A."/>
            <person name="Henrissat B."/>
            <person name="Martin F."/>
            <person name="Cullen D."/>
            <person name="Hibbett D.S."/>
            <person name="Grigoriev I.V."/>
        </authorList>
    </citation>
    <scope>NUCLEOTIDE SEQUENCE [LARGE SCALE GENOMIC DNA]</scope>
    <source>
        <strain evidence="2">MUCL 33604</strain>
    </source>
</reference>
<gene>
    <name evidence="1" type="ORF">JAAARDRAFT_626656</name>
</gene>
<name>A0A067PY25_9AGAM</name>
<dbReference type="InParanoid" id="A0A067PY25"/>
<accession>A0A067PY25</accession>
<proteinExistence type="predicted"/>
<dbReference type="Proteomes" id="UP000027265">
    <property type="component" value="Unassembled WGS sequence"/>
</dbReference>
<dbReference type="AlphaFoldDB" id="A0A067PY25"/>